<organism evidence="2 3">
    <name type="scientific">Sinomicrobium weinanense</name>
    <dbReference type="NCBI Taxonomy" id="2842200"/>
    <lineage>
        <taxon>Bacteria</taxon>
        <taxon>Pseudomonadati</taxon>
        <taxon>Bacteroidota</taxon>
        <taxon>Flavobacteriia</taxon>
        <taxon>Flavobacteriales</taxon>
        <taxon>Flavobacteriaceae</taxon>
        <taxon>Sinomicrobium</taxon>
    </lineage>
</organism>
<evidence type="ECO:0000256" key="1">
    <source>
        <dbReference type="SAM" id="Phobius"/>
    </source>
</evidence>
<keyword evidence="1" id="KW-0812">Transmembrane</keyword>
<dbReference type="AlphaFoldDB" id="A0A926JNI6"/>
<keyword evidence="1" id="KW-0472">Membrane</keyword>
<comment type="caution">
    <text evidence="2">The sequence shown here is derived from an EMBL/GenBank/DDBJ whole genome shotgun (WGS) entry which is preliminary data.</text>
</comment>
<dbReference type="RefSeq" id="WP_187963715.1">
    <property type="nucleotide sequence ID" value="NZ_JACVDC010000002.1"/>
</dbReference>
<reference evidence="2 3" key="1">
    <citation type="submission" date="2020-09" db="EMBL/GenBank/DDBJ databases">
        <title>Sinomicrobium weinanense sp. nov., a halophilic bacteria isolated from saline-alkali soil.</title>
        <authorList>
            <person name="Wu P."/>
            <person name="Ren H."/>
            <person name="Mei Y."/>
            <person name="Liang Y."/>
            <person name="Chen Z."/>
        </authorList>
    </citation>
    <scope>NUCLEOTIDE SEQUENCE [LARGE SCALE GENOMIC DNA]</scope>
    <source>
        <strain evidence="2 3">FJxs</strain>
    </source>
</reference>
<name>A0A926JNI6_9FLAO</name>
<evidence type="ECO:0000313" key="3">
    <source>
        <dbReference type="Proteomes" id="UP000653730"/>
    </source>
</evidence>
<feature type="transmembrane region" description="Helical" evidence="1">
    <location>
        <begin position="12"/>
        <end position="31"/>
    </location>
</feature>
<evidence type="ECO:0000313" key="2">
    <source>
        <dbReference type="EMBL" id="MBC9794555.1"/>
    </source>
</evidence>
<accession>A0A926JNI6</accession>
<dbReference type="InterPro" id="IPR045749">
    <property type="entry name" value="DUF6090"/>
</dbReference>
<dbReference type="EMBL" id="JACVDC010000002">
    <property type="protein sequence ID" value="MBC9794555.1"/>
    <property type="molecule type" value="Genomic_DNA"/>
</dbReference>
<keyword evidence="1" id="KW-1133">Transmembrane helix</keyword>
<dbReference type="Pfam" id="PF19578">
    <property type="entry name" value="DUF6090"/>
    <property type="match status" value="1"/>
</dbReference>
<gene>
    <name evidence="2" type="ORF">IBL28_01140</name>
</gene>
<proteinExistence type="predicted"/>
<protein>
    <submittedName>
        <fullName evidence="2">Uncharacterized protein</fullName>
    </submittedName>
</protein>
<dbReference type="Proteomes" id="UP000653730">
    <property type="component" value="Unassembled WGS sequence"/>
</dbReference>
<sequence>MNQNKIKNYLGYAVGEILLIVIGILIAVSISNHNEKKRQEKVTHGIFNIIVEDIKQDTTEANAILDFYNERKATFLEITDGILTKDEITTCDPCCYLITNRRLFNINKRGFYQLNNYKDLALNDKDPLIFELMNFYTDFIHEIEPTTDRISKDIHENLTFWRDTYPWFAAYIQVQLKKEDRTYFVSQEYRNKVAYHRTLIYNIYIPSMETFKKESEIILKKLNDRLKNQ</sequence>
<keyword evidence="3" id="KW-1185">Reference proteome</keyword>